<sequence>MRSLRSASGGLLAVALAVLSWSPLVSSLGDTDTITSGGDVSRSGYETNHNMDPAIVASSDFDKLWAAPLPGAYSYTPPGGARIAEKEVVYAQPLVYTPSGDTKQYVYLSTCMNNIYKIDAKTGVIVASRNLCIPFLAADLDGCVDVNPFVGNTGTGVIDPATGIWYFTMKTYRDQSDVEKGRLNGRYRVYAIDTNTLETLPNFPVDLQNIPARNNPKRWFLGGNQHQRPALLQYGQYIIAGFASHCVQYNFSGWIMGWDKTSGQIVESFATEGGPEDVKIQGGGIWMSGGGIASDGRGSMFFATGNGYTSQLHGTPVAGNDPPTALEEAAVHAIIQDDGRIVVKDFFMPFDKEALDGADQDLGTSPLSIMPFSCPGVPRIGVITGKAGKTYLLNLDNLGGYCNGNGASGKDAVLATYQNENSVYAGAGVYPISPTSGYIFINIIKFATRVFKFSCDGGPNIAAIGTLDRPNGYTLGVGHGTTTSFPGKEDSALLWISDVNNGTQGLRVYKATPENGNNFPLVRIWPITGVTKFQKPVFGNGIVYVATSQGLLYAFGSAVNSPLNCSDPVDVGTQEIGSTSSPKTITCTAKTACQVTGASLSSNVNYQLGTVPSLPANVAQGSTFTFTVLFSPQSVGKLSANVFLNTTQQAAGFSKQTIVGLSGTGTSSAGYLTVSPDTVAFSNYITGSSANGVNQNFILENQGASSFTINSYQVSTSGATGPWSNPTFNGNTIVSAPFTFSGLPAANSQVQADAELTIVVNFYTTSSSNYKLWLKIESTGGTKVVAITASSFEPPKAKVEFQTPDGTGWVTYVPGTHFSFGDVQQQTKKTLLLRVSNIGGPNSAVLDLTVSKPPVSNSIVSAVNSVDLGEGTQIAPGESATGAIYCAVPRSQVNVNPYQGSANWTMNVNDPTFGKQTFVFDCNAVSQQFGPKVNATTALYRYVGCAIENNPGRQLATQMSLPDPMKNDNEQCITLCSNAGWTLAGTQYERECWCGNSTNIAFSCSELDCNYGCTLTDSQTCGGNGNLKPGTFISLFARSDRYTADQNAPCGTKPGQTGTTTTPVPASTNPAVYKGYENKGCWKEPDTAPKAMASQILNDPQGMTIEMCIDAAIAKGFSYCGVEYGYECWAGPSIDSRAASAPDTDCSTPCPGNAGEKCGNGNRFNHYVLNPSASSATTTGTTSLSSTSQGSTTSTGTSTSTTSAPSGNPSVYNGYTAQGCYVDAPVKALGYQILNDGTSMNVEKCIDTAKSAGYNYAGVDEDTVENVGLTVYMAGGATTTGTGVSTTSTSGTVSSTNTPTTTTSTMTTTTAQAGNPSVYKAYTSLGCFVEPKTGGKALQLQISNNNTPPGNGMSIEKCIDAAIAKGYQYAGVEYGVECWGWSTTASGVTSTTSADCSMTCSGTPAQTCGGGDRLNLYQLGGGSSTTSGATTTTTSGGTVTTTTGATTTTATSTQGGNPATYKDYVSKGCYAEPTAGGKAMANQIANDANGMTIEKCIDAAIAKGYKYCGVEYRQECWADTTIATAALPTASTQCGGRLRTGCFDVDNDHYDDGVDIELKCYEHAYHLSRIQLDYYDLGDVQPDHDRHQYRIVVFRYYIIGYYVFRYHVDNHHFCILVANDNDNYYYVEDHHHHPYYHLHHHYDFDYVEDDYHHYCGAKSHDDNDGDEHPDDHDSYCQPDNSRGSNYIRSIVRHRGDLLNPRLLLRADRLCAGTYPIFGVEYGRECWGGTSLWYYSSTVAGGTKTVVGGGAAPTKDCTKPWYHTRSHDDRLTLAISVTQSSTEAPVTGPVSRPANMSAETPSASTTSFASTLVASTLEKGKGKGADIDYLHMIPAEIWLQIFQSMHDLRDVHGLTVAARTCIKFREWATPILYSSIGLQTHCLQLQPHPTVGSDVDAANEDDDVDSETAVASSAAATATVDPMDPAVRRERAKKRSMAKYRTRKLPVRHAVGIFPVLKPYWCNYRYMASVNTDADIVSAYFDDDDEDKLKPYVQFTRTVVITNECRHSDCTTLTIEPVIQLASMKKLISFRYAMCCSDDNSLLDSMLTKLNDSDSKPVAMQELIFEDVSSVDCLYAKLPPLLPDGLPMRPMGPVLANIRTLHFLWLTRLETDKLRSLLWCVKGTLRELVIAAKQGLSPFDVFDNWLGRGEEDKKLKLQLLDITFFIDLPKKVEAILNAVDMRTLETFTVNTYRPSGLPTFILGFMGNHADGQVLLRNLRSLWIEEPLSGFDDIRFFWEKICRLPKLHRLETEIDNESLHALHDVLQVQSQTLQGSSLRKLYVTFTEEEYKNLEAYLDNIDMRRKKLNAMQDVGLTYIGCHERSAHVNTYTMTDKTVQPFQDVNDLGAFLEVHKNFKSNLRNEITYNDGEEYGGERVVVKLTEREMKAMREGLDASVTLAKPKDFFVAYPWNGRFTKLDPTGTQCICAL</sequence>
<evidence type="ECO:0000256" key="3">
    <source>
        <dbReference type="SAM" id="SignalP"/>
    </source>
</evidence>
<keyword evidence="1" id="KW-0677">Repeat</keyword>
<feature type="domain" description="WSC" evidence="4">
    <location>
        <begin position="1321"/>
        <end position="1420"/>
    </location>
</feature>
<dbReference type="SMART" id="SM00321">
    <property type="entry name" value="WSC"/>
    <property type="match status" value="4"/>
</dbReference>
<comment type="caution">
    <text evidence="5">The sequence shown here is derived from an EMBL/GenBank/DDBJ whole genome shotgun (WGS) entry which is preliminary data.</text>
</comment>
<proteinExistence type="predicted"/>
<feature type="region of interest" description="Disordered" evidence="2">
    <location>
        <begin position="1779"/>
        <end position="1802"/>
    </location>
</feature>
<dbReference type="PANTHER" id="PTHR45964">
    <property type="entry name" value="WSCD FAMILY MEMBER CG9164"/>
    <property type="match status" value="1"/>
</dbReference>
<dbReference type="SUPFAM" id="SSF50998">
    <property type="entry name" value="Quinoprotein alcohol dehydrogenase-like"/>
    <property type="match status" value="1"/>
</dbReference>
<feature type="chain" id="PRO_5042284092" description="WSC domain-containing protein" evidence="3">
    <location>
        <begin position="28"/>
        <end position="2427"/>
    </location>
</feature>
<feature type="region of interest" description="Disordered" evidence="2">
    <location>
        <begin position="1176"/>
        <end position="1208"/>
    </location>
</feature>
<gene>
    <name evidence="5" type="ORF">Dda_1683</name>
</gene>
<name>A0AAD6NNA7_DREDA</name>
<keyword evidence="3" id="KW-0732">Signal</keyword>
<feature type="domain" description="WSC" evidence="4">
    <location>
        <begin position="1075"/>
        <end position="1170"/>
    </location>
</feature>
<evidence type="ECO:0000259" key="4">
    <source>
        <dbReference type="PROSITE" id="PS51212"/>
    </source>
</evidence>
<dbReference type="InterPro" id="IPR051589">
    <property type="entry name" value="Sialate-O-sulfotransferase"/>
</dbReference>
<dbReference type="InterPro" id="IPR002889">
    <property type="entry name" value="WSC_carb-bd"/>
</dbReference>
<reference evidence="5" key="1">
    <citation type="submission" date="2023-01" db="EMBL/GenBank/DDBJ databases">
        <title>The chitinases involved in constricting ring structure development in the nematode-trapping fungus Drechslerella dactyloides.</title>
        <authorList>
            <person name="Wang R."/>
            <person name="Zhang L."/>
            <person name="Tang P."/>
            <person name="Li S."/>
            <person name="Liang L."/>
        </authorList>
    </citation>
    <scope>NUCLEOTIDE SEQUENCE</scope>
    <source>
        <strain evidence="5">YMF1.00031</strain>
    </source>
</reference>
<accession>A0AAD6NNA7</accession>
<keyword evidence="6" id="KW-1185">Reference proteome</keyword>
<feature type="region of interest" description="Disordered" evidence="2">
    <location>
        <begin position="1047"/>
        <end position="1069"/>
    </location>
</feature>
<feature type="region of interest" description="Disordered" evidence="2">
    <location>
        <begin position="1283"/>
        <end position="1309"/>
    </location>
</feature>
<dbReference type="InterPro" id="IPR011047">
    <property type="entry name" value="Quinoprotein_ADH-like_sf"/>
</dbReference>
<evidence type="ECO:0000256" key="2">
    <source>
        <dbReference type="SAM" id="MobiDB-lite"/>
    </source>
</evidence>
<dbReference type="Proteomes" id="UP001221413">
    <property type="component" value="Unassembled WGS sequence"/>
</dbReference>
<feature type="signal peptide" evidence="3">
    <location>
        <begin position="1"/>
        <end position="27"/>
    </location>
</feature>
<feature type="compositionally biased region" description="Low complexity" evidence="2">
    <location>
        <begin position="1176"/>
        <end position="1207"/>
    </location>
</feature>
<dbReference type="EMBL" id="JAQGDS010000002">
    <property type="protein sequence ID" value="KAJ6263123.1"/>
    <property type="molecule type" value="Genomic_DNA"/>
</dbReference>
<evidence type="ECO:0000313" key="5">
    <source>
        <dbReference type="EMBL" id="KAJ6263123.1"/>
    </source>
</evidence>
<feature type="domain" description="WSC" evidence="4">
    <location>
        <begin position="1463"/>
        <end position="1564"/>
    </location>
</feature>
<feature type="compositionally biased region" description="Low complexity" evidence="2">
    <location>
        <begin position="1049"/>
        <end position="1069"/>
    </location>
</feature>
<feature type="domain" description="WSC" evidence="4">
    <location>
        <begin position="939"/>
        <end position="1035"/>
    </location>
</feature>
<dbReference type="PROSITE" id="PS51212">
    <property type="entry name" value="WSC"/>
    <property type="match status" value="4"/>
</dbReference>
<protein>
    <recommendedName>
        <fullName evidence="4">WSC domain-containing protein</fullName>
    </recommendedName>
</protein>
<dbReference type="Pfam" id="PF01822">
    <property type="entry name" value="WSC"/>
    <property type="match status" value="4"/>
</dbReference>
<dbReference type="PANTHER" id="PTHR45964:SF5">
    <property type="entry name" value="WSCD FAMILY MEMBER CG9164"/>
    <property type="match status" value="1"/>
</dbReference>
<evidence type="ECO:0000313" key="6">
    <source>
        <dbReference type="Proteomes" id="UP001221413"/>
    </source>
</evidence>
<evidence type="ECO:0000256" key="1">
    <source>
        <dbReference type="ARBA" id="ARBA00022737"/>
    </source>
</evidence>
<organism evidence="5 6">
    <name type="scientific">Drechslerella dactyloides</name>
    <name type="common">Nematode-trapping fungus</name>
    <name type="synonym">Arthrobotrys dactyloides</name>
    <dbReference type="NCBI Taxonomy" id="74499"/>
    <lineage>
        <taxon>Eukaryota</taxon>
        <taxon>Fungi</taxon>
        <taxon>Dikarya</taxon>
        <taxon>Ascomycota</taxon>
        <taxon>Pezizomycotina</taxon>
        <taxon>Orbiliomycetes</taxon>
        <taxon>Orbiliales</taxon>
        <taxon>Orbiliaceae</taxon>
        <taxon>Drechslerella</taxon>
    </lineage>
</organism>